<evidence type="ECO:0000256" key="1">
    <source>
        <dbReference type="ARBA" id="ARBA00005715"/>
    </source>
</evidence>
<dbReference type="InterPro" id="IPR042213">
    <property type="entry name" value="NBD_C_sf"/>
</dbReference>
<evidence type="ECO:0000256" key="8">
    <source>
        <dbReference type="ARBA" id="ARBA00036346"/>
    </source>
</evidence>
<dbReference type="GO" id="GO:0005524">
    <property type="term" value="F:ATP binding"/>
    <property type="evidence" value="ECO:0007669"/>
    <property type="project" value="UniProtKB-KW"/>
</dbReference>
<evidence type="ECO:0000256" key="11">
    <source>
        <dbReference type="ARBA" id="ARBA00039461"/>
    </source>
</evidence>
<protein>
    <recommendedName>
        <fullName evidence="11">3-oxo-tetronate kinase</fullName>
        <ecNumber evidence="10">2.7.1.217</ecNumber>
    </recommendedName>
    <alternativeName>
        <fullName evidence="12">3-dehydrotetronate 4-kinase</fullName>
    </alternativeName>
</protein>
<keyword evidence="2" id="KW-0808">Transferase</keyword>
<dbReference type="InterPro" id="IPR031475">
    <property type="entry name" value="NBD_C"/>
</dbReference>
<evidence type="ECO:0000256" key="6">
    <source>
        <dbReference type="ARBA" id="ARBA00023277"/>
    </source>
</evidence>
<sequence length="430" mass="45224">MNKVTDSTPWLGCIADDFTGATDLASFLVASGLRTIQVNGLPTPQQIANIKDVDAVVIAVKSRTIPVQDAVELSLACLEVLQSLGCAKYYFKYCSTFDSTPEGNIGPVIDALMSKLNAASTVVCPALPVNGRTVYQGHLFVFDQLLHESPMKDHPLTPMKDSSLVRMMEAQGTGKAVSIPSQVVEQGPGALTEALETQRVNHHYLVLDALSTDHLKCIGECLSSFTLITGGSGLAIGLGKEFEDCGGNLTEVTSSVQPIAAPTLVLSGSCSAMTQKQVAAYRTSHPVMELDPAKLVTGEQSVDSIITWLASAIDRAPLVTATAAPDIIAENHQNYGAEFIAGLIEQTFGALAIAASDQLGVRNFVVAGGETSGAVVNALGVDSFYIGKSIAPGVPMVQTPGEQPINLALKSGNFGQQDFFFQALETLSCC</sequence>
<evidence type="ECO:0000256" key="12">
    <source>
        <dbReference type="ARBA" id="ARBA00041377"/>
    </source>
</evidence>
<feature type="domain" description="Four-carbon acid sugar kinase nucleotide binding" evidence="14">
    <location>
        <begin position="264"/>
        <end position="420"/>
    </location>
</feature>
<keyword evidence="16" id="KW-1185">Reference proteome</keyword>
<evidence type="ECO:0000259" key="14">
    <source>
        <dbReference type="Pfam" id="PF17042"/>
    </source>
</evidence>
<evidence type="ECO:0000259" key="13">
    <source>
        <dbReference type="Pfam" id="PF07005"/>
    </source>
</evidence>
<dbReference type="EC" id="2.7.1.217" evidence="10"/>
<evidence type="ECO:0000313" key="15">
    <source>
        <dbReference type="EMBL" id="RDV29139.1"/>
    </source>
</evidence>
<dbReference type="Pfam" id="PF17042">
    <property type="entry name" value="NBD_C"/>
    <property type="match status" value="1"/>
</dbReference>
<dbReference type="GO" id="GO:0016301">
    <property type="term" value="F:kinase activity"/>
    <property type="evidence" value="ECO:0007669"/>
    <property type="project" value="UniProtKB-KW"/>
</dbReference>
<comment type="similarity">
    <text evidence="1">Belongs to the four-carbon acid sugar kinase family.</text>
</comment>
<proteinExistence type="inferred from homology"/>
<dbReference type="NCBIfam" id="NF043035">
    <property type="entry name" value="OxoTetrKin"/>
    <property type="match status" value="1"/>
</dbReference>
<evidence type="ECO:0000256" key="7">
    <source>
        <dbReference type="ARBA" id="ARBA00035898"/>
    </source>
</evidence>
<evidence type="ECO:0000256" key="2">
    <source>
        <dbReference type="ARBA" id="ARBA00022679"/>
    </source>
</evidence>
<organism evidence="15 16">
    <name type="scientific">Alteromonas aestuariivivens</name>
    <dbReference type="NCBI Taxonomy" id="1938339"/>
    <lineage>
        <taxon>Bacteria</taxon>
        <taxon>Pseudomonadati</taxon>
        <taxon>Pseudomonadota</taxon>
        <taxon>Gammaproteobacteria</taxon>
        <taxon>Alteromonadales</taxon>
        <taxon>Alteromonadaceae</taxon>
        <taxon>Alteromonas/Salinimonas group</taxon>
        <taxon>Alteromonas</taxon>
    </lineage>
</organism>
<evidence type="ECO:0000256" key="3">
    <source>
        <dbReference type="ARBA" id="ARBA00022741"/>
    </source>
</evidence>
<dbReference type="InterPro" id="IPR050007">
    <property type="entry name" value="OtnK"/>
</dbReference>
<evidence type="ECO:0000256" key="10">
    <source>
        <dbReference type="ARBA" id="ARBA00039095"/>
    </source>
</evidence>
<dbReference type="Pfam" id="PF07005">
    <property type="entry name" value="SBD_N"/>
    <property type="match status" value="1"/>
</dbReference>
<dbReference type="OrthoDB" id="191465at2"/>
<comment type="caution">
    <text evidence="15">The sequence shown here is derived from an EMBL/GenBank/DDBJ whole genome shotgun (WGS) entry which is preliminary data.</text>
</comment>
<evidence type="ECO:0000256" key="5">
    <source>
        <dbReference type="ARBA" id="ARBA00022840"/>
    </source>
</evidence>
<keyword evidence="3" id="KW-0547">Nucleotide-binding</keyword>
<comment type="function">
    <text evidence="9">Catalyzes the ATP-dependent phosphorylation of 3-oxo-tetronate to 3-oxo-tetronate 4-phosphate.</text>
</comment>
<feature type="domain" description="Four-carbon acid sugar kinase N-terminal" evidence="13">
    <location>
        <begin position="11"/>
        <end position="237"/>
    </location>
</feature>
<dbReference type="Gene3D" id="3.40.50.10840">
    <property type="entry name" value="Putative sugar-binding, N-terminal domain"/>
    <property type="match status" value="1"/>
</dbReference>
<keyword evidence="6" id="KW-0119">Carbohydrate metabolism</keyword>
<keyword evidence="5" id="KW-0067">ATP-binding</keyword>
<dbReference type="RefSeq" id="WP_115591429.1">
    <property type="nucleotide sequence ID" value="NZ_QRHA01000001.1"/>
</dbReference>
<name>A0A3D8ME48_9ALTE</name>
<dbReference type="SUPFAM" id="SSF142764">
    <property type="entry name" value="YgbK-like"/>
    <property type="match status" value="1"/>
</dbReference>
<gene>
    <name evidence="15" type="ORF">DXV75_01360</name>
</gene>
<dbReference type="InterPro" id="IPR037051">
    <property type="entry name" value="4-carb_acid_sugar_kinase_N_sf"/>
</dbReference>
<dbReference type="EMBL" id="QRHA01000001">
    <property type="protein sequence ID" value="RDV29139.1"/>
    <property type="molecule type" value="Genomic_DNA"/>
</dbReference>
<evidence type="ECO:0000256" key="4">
    <source>
        <dbReference type="ARBA" id="ARBA00022777"/>
    </source>
</evidence>
<comment type="catalytic activity">
    <reaction evidence="8">
        <text>3-dehydro-D-erythronate + ATP = 3-dehydro-4-O-phospho-D-erythronate + ADP + H(+)</text>
        <dbReference type="Rhea" id="RHEA:52556"/>
        <dbReference type="ChEBI" id="CHEBI:15378"/>
        <dbReference type="ChEBI" id="CHEBI:30616"/>
        <dbReference type="ChEBI" id="CHEBI:57958"/>
        <dbReference type="ChEBI" id="CHEBI:136593"/>
        <dbReference type="ChEBI" id="CHEBI:456216"/>
        <dbReference type="EC" id="2.7.1.217"/>
    </reaction>
</comment>
<dbReference type="Gene3D" id="3.40.980.20">
    <property type="entry name" value="Four-carbon acid sugar kinase, nucleotide binding domain"/>
    <property type="match status" value="1"/>
</dbReference>
<evidence type="ECO:0000313" key="16">
    <source>
        <dbReference type="Proteomes" id="UP000256561"/>
    </source>
</evidence>
<evidence type="ECO:0000256" key="9">
    <source>
        <dbReference type="ARBA" id="ARBA00037335"/>
    </source>
</evidence>
<dbReference type="AlphaFoldDB" id="A0A3D8ME48"/>
<reference evidence="16" key="1">
    <citation type="submission" date="2018-08" db="EMBL/GenBank/DDBJ databases">
        <authorList>
            <person name="Zhang J."/>
            <person name="Du Z.-J."/>
        </authorList>
    </citation>
    <scope>NUCLEOTIDE SEQUENCE [LARGE SCALE GENOMIC DNA]</scope>
    <source>
        <strain evidence="16">KCTC 52655</strain>
    </source>
</reference>
<keyword evidence="4 15" id="KW-0418">Kinase</keyword>
<dbReference type="Proteomes" id="UP000256561">
    <property type="component" value="Unassembled WGS sequence"/>
</dbReference>
<accession>A0A3D8ME48</accession>
<comment type="catalytic activity">
    <reaction evidence="7">
        <text>3-dehydro-L-erythronate + ATP = 3-dehydro-4-O-phospho-L-erythronate + ADP + H(+)</text>
        <dbReference type="Rhea" id="RHEA:52552"/>
        <dbReference type="ChEBI" id="CHEBI:15378"/>
        <dbReference type="ChEBI" id="CHEBI:30616"/>
        <dbReference type="ChEBI" id="CHEBI:136592"/>
        <dbReference type="ChEBI" id="CHEBI:136670"/>
        <dbReference type="ChEBI" id="CHEBI:456216"/>
        <dbReference type="EC" id="2.7.1.217"/>
    </reaction>
</comment>
<dbReference type="InterPro" id="IPR010737">
    <property type="entry name" value="4-carb_acid_sugar_kinase_N"/>
</dbReference>